<dbReference type="AlphaFoldDB" id="A0A6H1U2Y5"/>
<dbReference type="RefSeq" id="WP_168571161.1">
    <property type="nucleotide sequence ID" value="NZ_CP051167.1"/>
</dbReference>
<feature type="compositionally biased region" description="Basic residues" evidence="1">
    <location>
        <begin position="89"/>
        <end position="100"/>
    </location>
</feature>
<feature type="region of interest" description="Disordered" evidence="1">
    <location>
        <begin position="86"/>
        <end position="108"/>
    </location>
</feature>
<organism evidence="2 3">
    <name type="scientific">Oxynema aestuarii AP17</name>
    <dbReference type="NCBI Taxonomy" id="2064643"/>
    <lineage>
        <taxon>Bacteria</taxon>
        <taxon>Bacillati</taxon>
        <taxon>Cyanobacteriota</taxon>
        <taxon>Cyanophyceae</taxon>
        <taxon>Oscillatoriophycideae</taxon>
        <taxon>Oscillatoriales</taxon>
        <taxon>Oscillatoriaceae</taxon>
        <taxon>Oxynema</taxon>
        <taxon>Oxynema aestuarii</taxon>
    </lineage>
</organism>
<protein>
    <submittedName>
        <fullName evidence="2">Uncharacterized protein</fullName>
    </submittedName>
</protein>
<evidence type="ECO:0000256" key="1">
    <source>
        <dbReference type="SAM" id="MobiDB-lite"/>
    </source>
</evidence>
<dbReference type="EMBL" id="CP051167">
    <property type="protein sequence ID" value="QIZ73015.1"/>
    <property type="molecule type" value="Genomic_DNA"/>
</dbReference>
<evidence type="ECO:0000313" key="2">
    <source>
        <dbReference type="EMBL" id="QIZ73015.1"/>
    </source>
</evidence>
<accession>A0A6H1U2Y5</accession>
<proteinExistence type="predicted"/>
<evidence type="ECO:0000313" key="3">
    <source>
        <dbReference type="Proteomes" id="UP000500857"/>
    </source>
</evidence>
<gene>
    <name evidence="2" type="ORF">HCG48_22410</name>
</gene>
<name>A0A6H1U2Y5_9CYAN</name>
<sequence>MNTVAPFLNTYLKHRGVRMFSGDRFRTYKRGQYLVLEYRDGSGTLIIGRPTGNGSWETPKQFPVKVKREDANYIVERSIPLMQEDIRQRQQRYRPSKRSRSNQLDISD</sequence>
<reference evidence="2 3" key="1">
    <citation type="submission" date="2020-04" db="EMBL/GenBank/DDBJ databases">
        <authorList>
            <person name="Basu S."/>
            <person name="Maruthanayagam V."/>
            <person name="Chakraborty S."/>
            <person name="Pramanik A."/>
            <person name="Mukherjee J."/>
            <person name="Brink B."/>
        </authorList>
    </citation>
    <scope>NUCLEOTIDE SEQUENCE [LARGE SCALE GENOMIC DNA]</scope>
    <source>
        <strain evidence="2 3">AP17</strain>
    </source>
</reference>
<dbReference type="KEGG" id="oxy:HCG48_22410"/>
<keyword evidence="3" id="KW-1185">Reference proteome</keyword>
<dbReference type="Proteomes" id="UP000500857">
    <property type="component" value="Chromosome"/>
</dbReference>